<keyword evidence="1" id="KW-0812">Transmembrane</keyword>
<dbReference type="EMBL" id="BTSX01000003">
    <property type="protein sequence ID" value="GMS90487.1"/>
    <property type="molecule type" value="Genomic_DNA"/>
</dbReference>
<evidence type="ECO:0000313" key="3">
    <source>
        <dbReference type="Proteomes" id="UP001432027"/>
    </source>
</evidence>
<proteinExistence type="predicted"/>
<gene>
    <name evidence="2" type="ORF">PENTCL1PPCAC_12662</name>
</gene>
<keyword evidence="1" id="KW-0472">Membrane</keyword>
<evidence type="ECO:0000256" key="1">
    <source>
        <dbReference type="SAM" id="Phobius"/>
    </source>
</evidence>
<accession>A0AAV5T694</accession>
<evidence type="ECO:0008006" key="4">
    <source>
        <dbReference type="Google" id="ProtNLM"/>
    </source>
</evidence>
<comment type="caution">
    <text evidence="2">The sequence shown here is derived from an EMBL/GenBank/DDBJ whole genome shotgun (WGS) entry which is preliminary data.</text>
</comment>
<name>A0AAV5T694_9BILA</name>
<feature type="non-terminal residue" evidence="2">
    <location>
        <position position="1"/>
    </location>
</feature>
<dbReference type="Proteomes" id="UP001432027">
    <property type="component" value="Unassembled WGS sequence"/>
</dbReference>
<protein>
    <recommendedName>
        <fullName evidence="4">G protein-coupled receptor</fullName>
    </recommendedName>
</protein>
<dbReference type="SUPFAM" id="SSF81321">
    <property type="entry name" value="Family A G protein-coupled receptor-like"/>
    <property type="match status" value="1"/>
</dbReference>
<dbReference type="AlphaFoldDB" id="A0AAV5T694"/>
<sequence>VFTSAFHIARMNGIVSDWGQAEYLSIMIVSIQFAASPLIALFFIRPYRRAFKTMFPVCLASNQRRTDRRILWNRFPES</sequence>
<feature type="non-terminal residue" evidence="2">
    <location>
        <position position="78"/>
    </location>
</feature>
<organism evidence="2 3">
    <name type="scientific">Pristionchus entomophagus</name>
    <dbReference type="NCBI Taxonomy" id="358040"/>
    <lineage>
        <taxon>Eukaryota</taxon>
        <taxon>Metazoa</taxon>
        <taxon>Ecdysozoa</taxon>
        <taxon>Nematoda</taxon>
        <taxon>Chromadorea</taxon>
        <taxon>Rhabditida</taxon>
        <taxon>Rhabditina</taxon>
        <taxon>Diplogasteromorpha</taxon>
        <taxon>Diplogasteroidea</taxon>
        <taxon>Neodiplogasteridae</taxon>
        <taxon>Pristionchus</taxon>
    </lineage>
</organism>
<keyword evidence="1" id="KW-1133">Transmembrane helix</keyword>
<feature type="transmembrane region" description="Helical" evidence="1">
    <location>
        <begin position="23"/>
        <end position="44"/>
    </location>
</feature>
<reference evidence="2" key="1">
    <citation type="submission" date="2023-10" db="EMBL/GenBank/DDBJ databases">
        <title>Genome assembly of Pristionchus species.</title>
        <authorList>
            <person name="Yoshida K."/>
            <person name="Sommer R.J."/>
        </authorList>
    </citation>
    <scope>NUCLEOTIDE SEQUENCE</scope>
    <source>
        <strain evidence="2">RS0144</strain>
    </source>
</reference>
<keyword evidence="3" id="KW-1185">Reference proteome</keyword>
<evidence type="ECO:0000313" key="2">
    <source>
        <dbReference type="EMBL" id="GMS90487.1"/>
    </source>
</evidence>